<dbReference type="GO" id="GO:0016020">
    <property type="term" value="C:membrane"/>
    <property type="evidence" value="ECO:0007669"/>
    <property type="project" value="UniProtKB-SubCell"/>
</dbReference>
<evidence type="ECO:0000256" key="3">
    <source>
        <dbReference type="ARBA" id="ARBA00022989"/>
    </source>
</evidence>
<dbReference type="EMBL" id="QAPF01000257">
    <property type="protein sequence ID" value="TEA12375.1"/>
    <property type="molecule type" value="Genomic_DNA"/>
</dbReference>
<dbReference type="InterPro" id="IPR007568">
    <property type="entry name" value="RTA1"/>
</dbReference>
<dbReference type="InterPro" id="IPR021858">
    <property type="entry name" value="Fun_TF"/>
</dbReference>
<evidence type="ECO:0000256" key="5">
    <source>
        <dbReference type="ARBA" id="ARBA00023242"/>
    </source>
</evidence>
<dbReference type="PANTHER" id="PTHR31465">
    <property type="entry name" value="PROTEIN RTA1-RELATED"/>
    <property type="match status" value="1"/>
</dbReference>
<feature type="transmembrane region" description="Helical" evidence="6">
    <location>
        <begin position="80"/>
        <end position="105"/>
    </location>
</feature>
<dbReference type="Pfam" id="PF04479">
    <property type="entry name" value="RTA1"/>
    <property type="match status" value="1"/>
</dbReference>
<evidence type="ECO:0000313" key="7">
    <source>
        <dbReference type="EMBL" id="TEA12375.1"/>
    </source>
</evidence>
<evidence type="ECO:0000313" key="8">
    <source>
        <dbReference type="Proteomes" id="UP000295604"/>
    </source>
</evidence>
<dbReference type="Proteomes" id="UP000295604">
    <property type="component" value="Unassembled WGS sequence"/>
</dbReference>
<comment type="subcellular location">
    <subcellularLocation>
        <location evidence="1">Membrane</location>
        <topology evidence="1">Multi-pass membrane protein</topology>
    </subcellularLocation>
</comment>
<keyword evidence="3 6" id="KW-1133">Transmembrane helix</keyword>
<protein>
    <submittedName>
        <fullName evidence="7">Protein RTA1</fullName>
    </submittedName>
</protein>
<feature type="transmembrane region" description="Helical" evidence="6">
    <location>
        <begin position="161"/>
        <end position="185"/>
    </location>
</feature>
<name>A0A4R8T587_9PEZI</name>
<feature type="transmembrane region" description="Helical" evidence="6">
    <location>
        <begin position="205"/>
        <end position="228"/>
    </location>
</feature>
<keyword evidence="2 6" id="KW-0812">Transmembrane</keyword>
<keyword evidence="4 6" id="KW-0472">Membrane</keyword>
<evidence type="ECO:0000256" key="6">
    <source>
        <dbReference type="SAM" id="Phobius"/>
    </source>
</evidence>
<feature type="transmembrane region" description="Helical" evidence="6">
    <location>
        <begin position="20"/>
        <end position="43"/>
    </location>
</feature>
<sequence length="642" mass="71988">MDSAPAGSSEAAFDFQLYRYTPSLAAAVVSVIVFAALTVLHTWRLWKAKAFYFTAFTVGGVFQTIGYAGRIWSHYDKFSIGGFIIQAILILVAPALYAASIYMILGRLIRTVKAEHLSLVPVRWVTRIFVTGDVVAFGLQAGGGGIQAAGTLEMYEMGEKIIIAGLLVQIFVFGFFVITSVLFHVRLLKSPTDTAITGGIPWRRYLSVLYVTSIIILVRSIFRVVEYLQGNSGYLISHELFLYLFDALLMALVMAVFSVCVARSGRAVVPVSEERLYANTPMKPSPWKMVRTRHGNHWIPPTTPTPDPGTVSGISHTSFADTPNFDIQDLALLHHWTISTSVDIYKTPGADSLWQRTLPQIGFQYPFVAHAILSLAALHLAHMEGSPSSPYVVEATRHHEIALVGFHECVNNLTRENSEALLAWSFLNLLYVFSISKQLSHATELSSPRLRKDRLLGVEWIPMVRGIDAVLGPQYDFLREGRMAGALSLGNWHELNLENHASDAVDQELCRLRDAWRSSSDAEVYDEALHIMRKCLMYAKQFDTMDEETLAQWGFNRAWAGPMAFIHFAPQQYFTLLHQRQPHSLILFAYFGAFLHMLDDYWFLEGWGRDIVGAVDELLGSYWQPWICWPIQTVGLDAAGNP</sequence>
<organism evidence="7 8">
    <name type="scientific">Colletotrichum sidae</name>
    <dbReference type="NCBI Taxonomy" id="1347389"/>
    <lineage>
        <taxon>Eukaryota</taxon>
        <taxon>Fungi</taxon>
        <taxon>Dikarya</taxon>
        <taxon>Ascomycota</taxon>
        <taxon>Pezizomycotina</taxon>
        <taxon>Sordariomycetes</taxon>
        <taxon>Hypocreomycetidae</taxon>
        <taxon>Glomerellales</taxon>
        <taxon>Glomerellaceae</taxon>
        <taxon>Colletotrichum</taxon>
        <taxon>Colletotrichum orbiculare species complex</taxon>
    </lineage>
</organism>
<dbReference type="PANTHER" id="PTHR31465:SF1">
    <property type="entry name" value="PROTEIN RTA1-RELATED"/>
    <property type="match status" value="1"/>
</dbReference>
<proteinExistence type="predicted"/>
<keyword evidence="5" id="KW-0539">Nucleus</keyword>
<evidence type="ECO:0000256" key="2">
    <source>
        <dbReference type="ARBA" id="ARBA00022692"/>
    </source>
</evidence>
<feature type="transmembrane region" description="Helical" evidence="6">
    <location>
        <begin position="240"/>
        <end position="259"/>
    </location>
</feature>
<dbReference type="Pfam" id="PF11951">
    <property type="entry name" value="Fungal_trans_2"/>
    <property type="match status" value="1"/>
</dbReference>
<evidence type="ECO:0000256" key="1">
    <source>
        <dbReference type="ARBA" id="ARBA00004141"/>
    </source>
</evidence>
<keyword evidence="8" id="KW-1185">Reference proteome</keyword>
<feature type="transmembrane region" description="Helical" evidence="6">
    <location>
        <begin position="50"/>
        <end position="68"/>
    </location>
</feature>
<dbReference type="AlphaFoldDB" id="A0A4R8T587"/>
<reference evidence="7 8" key="1">
    <citation type="submission" date="2018-11" db="EMBL/GenBank/DDBJ databases">
        <title>Genome sequence and assembly of Colletotrichum sidae.</title>
        <authorList>
            <person name="Gan P."/>
            <person name="Shirasu K."/>
        </authorList>
    </citation>
    <scope>NUCLEOTIDE SEQUENCE [LARGE SCALE GENOMIC DNA]</scope>
    <source>
        <strain evidence="7 8">CBS 518.97</strain>
    </source>
</reference>
<accession>A0A4R8T587</accession>
<gene>
    <name evidence="7" type="primary">RTA1-5</name>
    <name evidence="7" type="ORF">C8034_v006189</name>
</gene>
<evidence type="ECO:0000256" key="4">
    <source>
        <dbReference type="ARBA" id="ARBA00023136"/>
    </source>
</evidence>
<comment type="caution">
    <text evidence="7">The sequence shown here is derived from an EMBL/GenBank/DDBJ whole genome shotgun (WGS) entry which is preliminary data.</text>
</comment>